<dbReference type="InterPro" id="IPR051551">
    <property type="entry name" value="Autotransporter_adhesion"/>
</dbReference>
<evidence type="ECO:0000256" key="2">
    <source>
        <dbReference type="SAM" id="SignalP"/>
    </source>
</evidence>
<reference evidence="4 5" key="1">
    <citation type="submission" date="2020-08" db="EMBL/GenBank/DDBJ databases">
        <title>Description of novel Pseudomonas species.</title>
        <authorList>
            <person name="Duman M."/>
            <person name="Mulet M."/>
            <person name="Altun S."/>
            <person name="Saticioglu I.B."/>
            <person name="Lalucat J."/>
            <person name="Garcia-Valdes E."/>
        </authorList>
    </citation>
    <scope>NUCLEOTIDE SEQUENCE [LARGE SCALE GENOMIC DNA]</scope>
    <source>
        <strain evidence="4 5">P66</strain>
    </source>
</reference>
<dbReference type="InterPro" id="IPR012332">
    <property type="entry name" value="Autotransporter_pectin_lyase_C"/>
</dbReference>
<dbReference type="PRINTS" id="PR01484">
    <property type="entry name" value="PRTACTNFAMLY"/>
</dbReference>
<dbReference type="InterPro" id="IPR005546">
    <property type="entry name" value="Autotransporte_beta"/>
</dbReference>
<dbReference type="InterPro" id="IPR011050">
    <property type="entry name" value="Pectin_lyase_fold/virulence"/>
</dbReference>
<protein>
    <submittedName>
        <fullName evidence="4">Autotransporter outer membrane beta-barrel domain-containing protein</fullName>
    </submittedName>
</protein>
<comment type="caution">
    <text evidence="4">The sequence shown here is derived from an EMBL/GenBank/DDBJ whole genome shotgun (WGS) entry which is preliminary data.</text>
</comment>
<dbReference type="SUPFAM" id="SSF103515">
    <property type="entry name" value="Autotransporter"/>
    <property type="match status" value="1"/>
</dbReference>
<dbReference type="Gene3D" id="2.40.128.130">
    <property type="entry name" value="Autotransporter beta-domain"/>
    <property type="match status" value="1"/>
</dbReference>
<dbReference type="PANTHER" id="PTHR35037:SF7">
    <property type="entry name" value="AUTOTRANSPORTER"/>
    <property type="match status" value="1"/>
</dbReference>
<dbReference type="NCBIfam" id="TIGR01414">
    <property type="entry name" value="autotrans_barl"/>
    <property type="match status" value="1"/>
</dbReference>
<dbReference type="PANTHER" id="PTHR35037">
    <property type="entry name" value="C-TERMINAL REGION OF AIDA-LIKE PROTEIN"/>
    <property type="match status" value="1"/>
</dbReference>
<feature type="signal peptide" evidence="2">
    <location>
        <begin position="1"/>
        <end position="32"/>
    </location>
</feature>
<dbReference type="InterPro" id="IPR006315">
    <property type="entry name" value="OM_autotransptr_brl_dom"/>
</dbReference>
<accession>A0ABS2C3W7</accession>
<dbReference type="Pfam" id="PF03212">
    <property type="entry name" value="Pertactin"/>
    <property type="match status" value="1"/>
</dbReference>
<dbReference type="PROSITE" id="PS51208">
    <property type="entry name" value="AUTOTRANSPORTER"/>
    <property type="match status" value="1"/>
</dbReference>
<gene>
    <name evidence="4" type="ORF">H8F21_23670</name>
</gene>
<dbReference type="Pfam" id="PF03797">
    <property type="entry name" value="Autotransporter"/>
    <property type="match status" value="1"/>
</dbReference>
<proteinExistence type="predicted"/>
<dbReference type="EMBL" id="JACOPV010000017">
    <property type="protein sequence ID" value="MBM5460571.1"/>
    <property type="molecule type" value="Genomic_DNA"/>
</dbReference>
<keyword evidence="5" id="KW-1185">Reference proteome</keyword>
<dbReference type="Gene3D" id="2.160.20.20">
    <property type="match status" value="1"/>
</dbReference>
<evidence type="ECO:0000259" key="3">
    <source>
        <dbReference type="PROSITE" id="PS51208"/>
    </source>
</evidence>
<evidence type="ECO:0000256" key="1">
    <source>
        <dbReference type="ARBA" id="ARBA00022729"/>
    </source>
</evidence>
<keyword evidence="1 2" id="KW-0732">Signal</keyword>
<dbReference type="SMART" id="SM00869">
    <property type="entry name" value="Autotransporter"/>
    <property type="match status" value="1"/>
</dbReference>
<evidence type="ECO:0000313" key="4">
    <source>
        <dbReference type="EMBL" id="MBM5460571.1"/>
    </source>
</evidence>
<dbReference type="SUPFAM" id="SSF51126">
    <property type="entry name" value="Pectin lyase-like"/>
    <property type="match status" value="1"/>
</dbReference>
<dbReference type="CDD" id="cd01343">
    <property type="entry name" value="PL1_Passenger_AT"/>
    <property type="match status" value="1"/>
</dbReference>
<name>A0ABS2C3W7_9PSED</name>
<dbReference type="InterPro" id="IPR003991">
    <property type="entry name" value="Pertactin_virulence_factor"/>
</dbReference>
<evidence type="ECO:0000313" key="5">
    <source>
        <dbReference type="Proteomes" id="UP000745663"/>
    </source>
</evidence>
<sequence length="771" mass="81023">MSTHCKLKATTKLRLRHAILIGLALSTSPTVADELLDGEQKTLPADTESTNYSLINGSVLTADSSNLLNVRMTDSTLNFSNGSAGTISGIGATVNVNNGQLTGNGQFEEALSLTAGTATLSGSTLINTGTEGAAMAVNSSLAGVTSSVRATDSSLRGADEAVRVTDRSFLELRDTTLDTSLETGTGLNLYAASASAIGGRIEGGLHGVDFHTGRNDTNDSTLTLTGTAVVGRNGSAIRVSEGSAATIDLVDGATLAGKNNHIIEIAEASTAAVNTRNSGLQGNITVVGSSAATFAFDGGSLKGNIDNEAGSTTDVSLSNGSGLTGTLSNVSSLTINDSQWQMNGDSSVGALALGNGTVNLGEAGEFYRLSMESLSGNGTFVMSADFSQQQASFLDISGTATGDHTLVVRSTGADPLADTRLQVIHAEAGDAQFALAGGTADLGAWSYKLVQDDNGKDWYLDGSTRTVSPGTRTAMALFNTAPTVWYGELASLRSRMGELRYSDGRNAGVWMRTYGNKYNVADTSGVGYSQLQRGISFGADAPLPFGDGQWLVGLLAGHSRSDLDLTRGSSGSIDSYYAGAYTTWLDAKSGYYFDAVLKFNRYQNNAKVMFSDGARSKGDYDNHGLGTSVEFGRHIKFDQGYFVEPYAQLSAVFVQSKDYALSNGLEAESDQTRSYLGKLGASAGRRFDLDEGRSLQPYVKAAYAHEFANNNKARINDNVFNNDLSGSRAELGIGVAAQLSRSVQVHADFDYSNGKHIEQPYGLNVGLRYFW</sequence>
<dbReference type="Proteomes" id="UP000745663">
    <property type="component" value="Unassembled WGS sequence"/>
</dbReference>
<organism evidence="4 5">
    <name type="scientific">Pseudomonas arcuscaelestis</name>
    <dbReference type="NCBI Taxonomy" id="2710591"/>
    <lineage>
        <taxon>Bacteria</taxon>
        <taxon>Pseudomonadati</taxon>
        <taxon>Pseudomonadota</taxon>
        <taxon>Gammaproteobacteria</taxon>
        <taxon>Pseudomonadales</taxon>
        <taxon>Pseudomonadaceae</taxon>
        <taxon>Pseudomonas</taxon>
    </lineage>
</organism>
<feature type="chain" id="PRO_5046424344" evidence="2">
    <location>
        <begin position="33"/>
        <end position="771"/>
    </location>
</feature>
<dbReference type="InterPro" id="IPR036709">
    <property type="entry name" value="Autotransporte_beta_dom_sf"/>
</dbReference>
<feature type="domain" description="Autotransporter" evidence="3">
    <location>
        <begin position="502"/>
        <end position="771"/>
    </location>
</feature>
<dbReference type="InterPro" id="IPR004899">
    <property type="entry name" value="Pertactin_central"/>
</dbReference>